<proteinExistence type="predicted"/>
<protein>
    <submittedName>
        <fullName evidence="2">Uncharacterized protein</fullName>
    </submittedName>
</protein>
<gene>
    <name evidence="2" type="ORF">HL657_00145</name>
</gene>
<feature type="transmembrane region" description="Helical" evidence="1">
    <location>
        <begin position="163"/>
        <end position="181"/>
    </location>
</feature>
<reference evidence="2 3" key="1">
    <citation type="submission" date="2020-05" db="EMBL/GenBank/DDBJ databases">
        <title>Isolation and characterization of methanoarchaea from a cold seep at offshore SW Taiwan.</title>
        <authorList>
            <person name="Chen Y.-W."/>
            <person name="Chen S.-C."/>
            <person name="Lai M.-C."/>
        </authorList>
    </citation>
    <scope>NUCLEOTIDE SEQUENCE [LARGE SCALE GENOMIC DNA]</scope>
    <source>
        <strain evidence="2 3">YWC-01</strain>
    </source>
</reference>
<name>A0ABU3YYH1_9EURY</name>
<dbReference type="EMBL" id="JABFFQ010000001">
    <property type="protein sequence ID" value="MDV4341608.1"/>
    <property type="molecule type" value="Genomic_DNA"/>
</dbReference>
<keyword evidence="3" id="KW-1185">Reference proteome</keyword>
<feature type="transmembrane region" description="Helical" evidence="1">
    <location>
        <begin position="99"/>
        <end position="117"/>
    </location>
</feature>
<keyword evidence="1" id="KW-1133">Transmembrane helix</keyword>
<feature type="transmembrane region" description="Helical" evidence="1">
    <location>
        <begin position="123"/>
        <end position="143"/>
    </location>
</feature>
<sequence>MPLAWKGSIYSMNMGKRVKIVAVVVVCVLFDIVLHLVTSAYSTMPENPNYSIVAALLGTEITVSLWALFSFSGAAYVYCRIRNVIPGEGVKKGVRYGSAIALIWLFAMLEGVSLFGNPIINEFVVGLSDAIPVFLMAILLSLLNAEKGENAGVKPFTLRQKMIAVSIFTGIFLVGRYAAYVTEVIQSGYQTSLFYTFFWTLLMGACIGVVCILLGNIGDTLSLERRAAKFGFLIFGVNWATFLLFMPLLFSGYLIDVLSRIIIDTLLVTIGYYLTFSPSSERNSLKCG</sequence>
<dbReference type="Proteomes" id="UP001273768">
    <property type="component" value="Unassembled WGS sequence"/>
</dbReference>
<evidence type="ECO:0000256" key="1">
    <source>
        <dbReference type="SAM" id="Phobius"/>
    </source>
</evidence>
<comment type="caution">
    <text evidence="2">The sequence shown here is derived from an EMBL/GenBank/DDBJ whole genome shotgun (WGS) entry which is preliminary data.</text>
</comment>
<keyword evidence="1" id="KW-0812">Transmembrane</keyword>
<evidence type="ECO:0000313" key="3">
    <source>
        <dbReference type="Proteomes" id="UP001273768"/>
    </source>
</evidence>
<feature type="transmembrane region" description="Helical" evidence="1">
    <location>
        <begin position="257"/>
        <end position="276"/>
    </location>
</feature>
<evidence type="ECO:0000313" key="2">
    <source>
        <dbReference type="EMBL" id="MDV4341608.1"/>
    </source>
</evidence>
<feature type="transmembrane region" description="Helical" evidence="1">
    <location>
        <begin position="20"/>
        <end position="38"/>
    </location>
</feature>
<accession>A0ABU3YYH1</accession>
<feature type="transmembrane region" description="Helical" evidence="1">
    <location>
        <begin position="50"/>
        <end position="78"/>
    </location>
</feature>
<feature type="transmembrane region" description="Helical" evidence="1">
    <location>
        <begin position="193"/>
        <end position="218"/>
    </location>
</feature>
<keyword evidence="1" id="KW-0472">Membrane</keyword>
<feature type="transmembrane region" description="Helical" evidence="1">
    <location>
        <begin position="230"/>
        <end position="251"/>
    </location>
</feature>
<organism evidence="2 3">
    <name type="scientific">Methanoculleus nereidis</name>
    <dbReference type="NCBI Taxonomy" id="2735141"/>
    <lineage>
        <taxon>Archaea</taxon>
        <taxon>Methanobacteriati</taxon>
        <taxon>Methanobacteriota</taxon>
        <taxon>Stenosarchaea group</taxon>
        <taxon>Methanomicrobia</taxon>
        <taxon>Methanomicrobiales</taxon>
        <taxon>Methanomicrobiaceae</taxon>
        <taxon>Methanoculleus</taxon>
    </lineage>
</organism>
<dbReference type="RefSeq" id="WP_317294835.1">
    <property type="nucleotide sequence ID" value="NZ_JABFFQ010000001.1"/>
</dbReference>